<organism evidence="2 3">
    <name type="scientific">Kitasatospora viridis</name>
    <dbReference type="NCBI Taxonomy" id="281105"/>
    <lineage>
        <taxon>Bacteria</taxon>
        <taxon>Bacillati</taxon>
        <taxon>Actinomycetota</taxon>
        <taxon>Actinomycetes</taxon>
        <taxon>Kitasatosporales</taxon>
        <taxon>Streptomycetaceae</taxon>
        <taxon>Kitasatospora</taxon>
    </lineage>
</organism>
<dbReference type="SUPFAM" id="SSF47413">
    <property type="entry name" value="lambda repressor-like DNA-binding domains"/>
    <property type="match status" value="1"/>
</dbReference>
<dbReference type="PROSITE" id="PS50943">
    <property type="entry name" value="HTH_CROC1"/>
    <property type="match status" value="1"/>
</dbReference>
<proteinExistence type="predicted"/>
<name>A0A561SA61_9ACTN</name>
<dbReference type="Pfam" id="PF13560">
    <property type="entry name" value="HTH_31"/>
    <property type="match status" value="1"/>
</dbReference>
<dbReference type="InterPro" id="IPR001387">
    <property type="entry name" value="Cro/C1-type_HTH"/>
</dbReference>
<accession>A0A561SA61</accession>
<protein>
    <submittedName>
        <fullName evidence="2">Helix-turn-helix protein</fullName>
    </submittedName>
</protein>
<gene>
    <name evidence="2" type="ORF">FHX73_18108</name>
</gene>
<dbReference type="AlphaFoldDB" id="A0A561SA61"/>
<comment type="caution">
    <text evidence="2">The sequence shown here is derived from an EMBL/GenBank/DDBJ whole genome shotgun (WGS) entry which is preliminary data.</text>
</comment>
<dbReference type="EMBL" id="VIWT01000008">
    <property type="protein sequence ID" value="TWF71737.1"/>
    <property type="molecule type" value="Genomic_DNA"/>
</dbReference>
<sequence>MAYEGVPTVRKRLLGYHLRQLREAEGLKWEDTAARLQVAKPTVMRQESGHSAVSSANLEVLLDFYKVGDLDKRSRLEAFRQHGRKRGTWHAFGTEIGPTLRDLADAESIATSILWWELGVIPGILQTDEYAEATLRGASVQATNDETLRELAHLRRERRHTLEKDGAPEAWFILGEAALRTRTGGPGKAVMETQIRYLLDISEQPHVNIQVVPFAAGAHPGVAGSFTLLGFDQVLTYQALYFETAGIITDEEKLVGENQARFTRLRSQAESTQQSRKFLREVLATL</sequence>
<dbReference type="Pfam" id="PF19054">
    <property type="entry name" value="DUF5753"/>
    <property type="match status" value="1"/>
</dbReference>
<dbReference type="CDD" id="cd00093">
    <property type="entry name" value="HTH_XRE"/>
    <property type="match status" value="1"/>
</dbReference>
<dbReference type="GO" id="GO:0003677">
    <property type="term" value="F:DNA binding"/>
    <property type="evidence" value="ECO:0007669"/>
    <property type="project" value="InterPro"/>
</dbReference>
<evidence type="ECO:0000313" key="3">
    <source>
        <dbReference type="Proteomes" id="UP000317940"/>
    </source>
</evidence>
<dbReference type="Proteomes" id="UP000317940">
    <property type="component" value="Unassembled WGS sequence"/>
</dbReference>
<dbReference type="InterPro" id="IPR010982">
    <property type="entry name" value="Lambda_DNA-bd_dom_sf"/>
</dbReference>
<feature type="domain" description="HTH cro/C1-type" evidence="1">
    <location>
        <begin position="18"/>
        <end position="73"/>
    </location>
</feature>
<dbReference type="OrthoDB" id="4285266at2"/>
<dbReference type="RefSeq" id="WP_145911531.1">
    <property type="nucleotide sequence ID" value="NZ_BAAAMZ010000022.1"/>
</dbReference>
<dbReference type="Gene3D" id="1.10.260.40">
    <property type="entry name" value="lambda repressor-like DNA-binding domains"/>
    <property type="match status" value="1"/>
</dbReference>
<evidence type="ECO:0000259" key="1">
    <source>
        <dbReference type="PROSITE" id="PS50943"/>
    </source>
</evidence>
<keyword evidence="3" id="KW-1185">Reference proteome</keyword>
<evidence type="ECO:0000313" key="2">
    <source>
        <dbReference type="EMBL" id="TWF71737.1"/>
    </source>
</evidence>
<reference evidence="2 3" key="1">
    <citation type="submission" date="2019-06" db="EMBL/GenBank/DDBJ databases">
        <title>Sequencing the genomes of 1000 actinobacteria strains.</title>
        <authorList>
            <person name="Klenk H.-P."/>
        </authorList>
    </citation>
    <scope>NUCLEOTIDE SEQUENCE [LARGE SCALE GENOMIC DNA]</scope>
    <source>
        <strain evidence="2 3">DSM 44826</strain>
    </source>
</reference>
<dbReference type="InterPro" id="IPR043917">
    <property type="entry name" value="DUF5753"/>
</dbReference>